<keyword evidence="2" id="KW-0812">Transmembrane</keyword>
<evidence type="ECO:0000259" key="3">
    <source>
        <dbReference type="Pfam" id="PF24008"/>
    </source>
</evidence>
<evidence type="ECO:0000313" key="5">
    <source>
        <dbReference type="Proteomes" id="UP001596417"/>
    </source>
</evidence>
<keyword evidence="2" id="KW-0472">Membrane</keyword>
<comment type="caution">
    <text evidence="4">The sequence shown here is derived from an EMBL/GenBank/DDBJ whole genome shotgun (WGS) entry which is preliminary data.</text>
</comment>
<feature type="region of interest" description="Disordered" evidence="1">
    <location>
        <begin position="1"/>
        <end position="38"/>
    </location>
</feature>
<keyword evidence="2" id="KW-1133">Transmembrane helix</keyword>
<keyword evidence="5" id="KW-1185">Reference proteome</keyword>
<evidence type="ECO:0000256" key="1">
    <source>
        <dbReference type="SAM" id="MobiDB-lite"/>
    </source>
</evidence>
<dbReference type="Pfam" id="PF24008">
    <property type="entry name" value="DUF7322"/>
    <property type="match status" value="1"/>
</dbReference>
<proteinExistence type="predicted"/>
<feature type="domain" description="DUF7322" evidence="3">
    <location>
        <begin position="38"/>
        <end position="98"/>
    </location>
</feature>
<protein>
    <recommendedName>
        <fullName evidence="3">DUF7322 domain-containing protein</fullName>
    </recommendedName>
</protein>
<reference evidence="4 5" key="1">
    <citation type="journal article" date="2019" name="Int. J. Syst. Evol. Microbiol.">
        <title>The Global Catalogue of Microorganisms (GCM) 10K type strain sequencing project: providing services to taxonomists for standard genome sequencing and annotation.</title>
        <authorList>
            <consortium name="The Broad Institute Genomics Platform"/>
            <consortium name="The Broad Institute Genome Sequencing Center for Infectious Disease"/>
            <person name="Wu L."/>
            <person name="Ma J."/>
        </authorList>
    </citation>
    <scope>NUCLEOTIDE SEQUENCE [LARGE SCALE GENOMIC DNA]</scope>
    <source>
        <strain evidence="4 5">RDMS1</strain>
    </source>
</reference>
<dbReference type="EMBL" id="JBHTAX010000001">
    <property type="protein sequence ID" value="MFC7190642.1"/>
    <property type="molecule type" value="Genomic_DNA"/>
</dbReference>
<feature type="transmembrane region" description="Helical" evidence="2">
    <location>
        <begin position="48"/>
        <end position="71"/>
    </location>
</feature>
<sequence>MDPTEDDSALGLNEPDEFDPDSLGPQVDIPEPPDFSESDVSTDLYRTFWIVVVMAKIGLLATSLGGMIIIFQGRLQFGGSILAVGVLALIVGYRRYRSYQNG</sequence>
<evidence type="ECO:0000313" key="4">
    <source>
        <dbReference type="EMBL" id="MFC7190642.1"/>
    </source>
</evidence>
<dbReference type="Proteomes" id="UP001596417">
    <property type="component" value="Unassembled WGS sequence"/>
</dbReference>
<feature type="compositionally biased region" description="Acidic residues" evidence="1">
    <location>
        <begin position="1"/>
        <end position="20"/>
    </location>
</feature>
<organism evidence="4 5">
    <name type="scientific">Halocatena marina</name>
    <dbReference type="NCBI Taxonomy" id="2934937"/>
    <lineage>
        <taxon>Archaea</taxon>
        <taxon>Methanobacteriati</taxon>
        <taxon>Methanobacteriota</taxon>
        <taxon>Stenosarchaea group</taxon>
        <taxon>Halobacteria</taxon>
        <taxon>Halobacteriales</taxon>
        <taxon>Natronomonadaceae</taxon>
        <taxon>Halocatena</taxon>
    </lineage>
</organism>
<feature type="transmembrane region" description="Helical" evidence="2">
    <location>
        <begin position="77"/>
        <end position="96"/>
    </location>
</feature>
<dbReference type="InterPro" id="IPR055746">
    <property type="entry name" value="DUF7322"/>
</dbReference>
<dbReference type="RefSeq" id="WP_248907786.1">
    <property type="nucleotide sequence ID" value="NZ_CP109979.1"/>
</dbReference>
<dbReference type="GeneID" id="76200280"/>
<dbReference type="AlphaFoldDB" id="A0ABD5YP16"/>
<evidence type="ECO:0000256" key="2">
    <source>
        <dbReference type="SAM" id="Phobius"/>
    </source>
</evidence>
<accession>A0ABD5YP16</accession>
<name>A0ABD5YP16_9EURY</name>
<gene>
    <name evidence="4" type="ORF">ACFQL7_12875</name>
</gene>